<dbReference type="EMBL" id="GL732524">
    <property type="protein sequence ID" value="EFX89213.1"/>
    <property type="molecule type" value="Genomic_DNA"/>
</dbReference>
<accession>E9FSI5</accession>
<reference evidence="2 3" key="1">
    <citation type="journal article" date="2011" name="Science">
        <title>The ecoresponsive genome of Daphnia pulex.</title>
        <authorList>
            <person name="Colbourne J.K."/>
            <person name="Pfrender M.E."/>
            <person name="Gilbert D."/>
            <person name="Thomas W.K."/>
            <person name="Tucker A."/>
            <person name="Oakley T.H."/>
            <person name="Tokishita S."/>
            <person name="Aerts A."/>
            <person name="Arnold G.J."/>
            <person name="Basu M.K."/>
            <person name="Bauer D.J."/>
            <person name="Caceres C.E."/>
            <person name="Carmel L."/>
            <person name="Casola C."/>
            <person name="Choi J.H."/>
            <person name="Detter J.C."/>
            <person name="Dong Q."/>
            <person name="Dusheyko S."/>
            <person name="Eads B.D."/>
            <person name="Frohlich T."/>
            <person name="Geiler-Samerotte K.A."/>
            <person name="Gerlach D."/>
            <person name="Hatcher P."/>
            <person name="Jogdeo S."/>
            <person name="Krijgsveld J."/>
            <person name="Kriventseva E.V."/>
            <person name="Kultz D."/>
            <person name="Laforsch C."/>
            <person name="Lindquist E."/>
            <person name="Lopez J."/>
            <person name="Manak J.R."/>
            <person name="Muller J."/>
            <person name="Pangilinan J."/>
            <person name="Patwardhan R.P."/>
            <person name="Pitluck S."/>
            <person name="Pritham E.J."/>
            <person name="Rechtsteiner A."/>
            <person name="Rho M."/>
            <person name="Rogozin I.B."/>
            <person name="Sakarya O."/>
            <person name="Salamov A."/>
            <person name="Schaack S."/>
            <person name="Shapiro H."/>
            <person name="Shiga Y."/>
            <person name="Skalitzky C."/>
            <person name="Smith Z."/>
            <person name="Souvorov A."/>
            <person name="Sung W."/>
            <person name="Tang Z."/>
            <person name="Tsuchiya D."/>
            <person name="Tu H."/>
            <person name="Vos H."/>
            <person name="Wang M."/>
            <person name="Wolf Y.I."/>
            <person name="Yamagata H."/>
            <person name="Yamada T."/>
            <person name="Ye Y."/>
            <person name="Shaw J.R."/>
            <person name="Andrews J."/>
            <person name="Crease T.J."/>
            <person name="Tang H."/>
            <person name="Lucas S.M."/>
            <person name="Robertson H.M."/>
            <person name="Bork P."/>
            <person name="Koonin E.V."/>
            <person name="Zdobnov E.M."/>
            <person name="Grigoriev I.V."/>
            <person name="Lynch M."/>
            <person name="Boore J.L."/>
        </authorList>
    </citation>
    <scope>NUCLEOTIDE SEQUENCE [LARGE SCALE GENOMIC DNA]</scope>
</reference>
<dbReference type="AlphaFoldDB" id="E9FSI5"/>
<gene>
    <name evidence="2" type="ORF">DAPPUDRAFT_232849</name>
</gene>
<proteinExistence type="predicted"/>
<dbReference type="Proteomes" id="UP000000305">
    <property type="component" value="Unassembled WGS sequence"/>
</dbReference>
<dbReference type="InParanoid" id="E9FSI5"/>
<protein>
    <submittedName>
        <fullName evidence="2">Uncharacterized protein</fullName>
    </submittedName>
</protein>
<dbReference type="HOGENOM" id="CLU_2760370_0_0_1"/>
<evidence type="ECO:0000256" key="1">
    <source>
        <dbReference type="SAM" id="MobiDB-lite"/>
    </source>
</evidence>
<feature type="region of interest" description="Disordered" evidence="1">
    <location>
        <begin position="1"/>
        <end position="32"/>
    </location>
</feature>
<keyword evidence="3" id="KW-1185">Reference proteome</keyword>
<feature type="compositionally biased region" description="Low complexity" evidence="1">
    <location>
        <begin position="1"/>
        <end position="18"/>
    </location>
</feature>
<evidence type="ECO:0000313" key="3">
    <source>
        <dbReference type="Proteomes" id="UP000000305"/>
    </source>
</evidence>
<sequence length="70" mass="7966">MRFRSSISTTSPHSSASPMDQVYGTAANDRTDTRTEIELQVNNKVRLQIKHYLSVGTSSKRRDIKKMQPI</sequence>
<name>E9FSI5_DAPPU</name>
<organism evidence="2 3">
    <name type="scientific">Daphnia pulex</name>
    <name type="common">Water flea</name>
    <dbReference type="NCBI Taxonomy" id="6669"/>
    <lineage>
        <taxon>Eukaryota</taxon>
        <taxon>Metazoa</taxon>
        <taxon>Ecdysozoa</taxon>
        <taxon>Arthropoda</taxon>
        <taxon>Crustacea</taxon>
        <taxon>Branchiopoda</taxon>
        <taxon>Diplostraca</taxon>
        <taxon>Cladocera</taxon>
        <taxon>Anomopoda</taxon>
        <taxon>Daphniidae</taxon>
        <taxon>Daphnia</taxon>
    </lineage>
</organism>
<evidence type="ECO:0000313" key="2">
    <source>
        <dbReference type="EMBL" id="EFX89213.1"/>
    </source>
</evidence>
<dbReference type="KEGG" id="dpx:DAPPUDRAFT_232849"/>